<dbReference type="Gene3D" id="3.40.30.20">
    <property type="match status" value="1"/>
</dbReference>
<keyword evidence="4" id="KW-0274">FAD</keyword>
<dbReference type="STRING" id="743788.S8DVY8"/>
<reference evidence="7 8" key="1">
    <citation type="journal article" date="2012" name="Science">
        <title>The Paleozoic origin of enzymatic lignin decomposition reconstructed from 31 fungal genomes.</title>
        <authorList>
            <person name="Floudas D."/>
            <person name="Binder M."/>
            <person name="Riley R."/>
            <person name="Barry K."/>
            <person name="Blanchette R.A."/>
            <person name="Henrissat B."/>
            <person name="Martinez A.T."/>
            <person name="Otillar R."/>
            <person name="Spatafora J.W."/>
            <person name="Yadav J.S."/>
            <person name="Aerts A."/>
            <person name="Benoit I."/>
            <person name="Boyd A."/>
            <person name="Carlson A."/>
            <person name="Copeland A."/>
            <person name="Coutinho P.M."/>
            <person name="de Vries R.P."/>
            <person name="Ferreira P."/>
            <person name="Findley K."/>
            <person name="Foster B."/>
            <person name="Gaskell J."/>
            <person name="Glotzer D."/>
            <person name="Gorecki P."/>
            <person name="Heitman J."/>
            <person name="Hesse C."/>
            <person name="Hori C."/>
            <person name="Igarashi K."/>
            <person name="Jurgens J.A."/>
            <person name="Kallen N."/>
            <person name="Kersten P."/>
            <person name="Kohler A."/>
            <person name="Kuees U."/>
            <person name="Kumar T.K.A."/>
            <person name="Kuo A."/>
            <person name="LaButti K."/>
            <person name="Larrondo L.F."/>
            <person name="Lindquist E."/>
            <person name="Ling A."/>
            <person name="Lombard V."/>
            <person name="Lucas S."/>
            <person name="Lundell T."/>
            <person name="Martin R."/>
            <person name="McLaughlin D.J."/>
            <person name="Morgenstern I."/>
            <person name="Morin E."/>
            <person name="Murat C."/>
            <person name="Nagy L.G."/>
            <person name="Nolan M."/>
            <person name="Ohm R.A."/>
            <person name="Patyshakuliyeva A."/>
            <person name="Rokas A."/>
            <person name="Ruiz-Duenas F.J."/>
            <person name="Sabat G."/>
            <person name="Salamov A."/>
            <person name="Samejima M."/>
            <person name="Schmutz J."/>
            <person name="Slot J.C."/>
            <person name="St John F."/>
            <person name="Stenlid J."/>
            <person name="Sun H."/>
            <person name="Sun S."/>
            <person name="Syed K."/>
            <person name="Tsang A."/>
            <person name="Wiebenga A."/>
            <person name="Young D."/>
            <person name="Pisabarro A."/>
            <person name="Eastwood D.C."/>
            <person name="Martin F."/>
            <person name="Cullen D."/>
            <person name="Grigoriev I.V."/>
            <person name="Hibbett D.S."/>
        </authorList>
    </citation>
    <scope>NUCLEOTIDE SEQUENCE</scope>
    <source>
        <strain evidence="8">FP-58527</strain>
    </source>
</reference>
<dbReference type="EMBL" id="KE504177">
    <property type="protein sequence ID" value="EPS97306.1"/>
    <property type="molecule type" value="Genomic_DNA"/>
</dbReference>
<keyword evidence="5" id="KW-0560">Oxidoreductase</keyword>
<dbReference type="HOGENOM" id="CLU_009665_20_3_1"/>
<evidence type="ECO:0000256" key="5">
    <source>
        <dbReference type="ARBA" id="ARBA00023002"/>
    </source>
</evidence>
<evidence type="ECO:0000313" key="8">
    <source>
        <dbReference type="Proteomes" id="UP000015241"/>
    </source>
</evidence>
<evidence type="ECO:0000313" key="7">
    <source>
        <dbReference type="EMBL" id="EPS97306.1"/>
    </source>
</evidence>
<dbReference type="InterPro" id="IPR050641">
    <property type="entry name" value="RIFMO-like"/>
</dbReference>
<feature type="domain" description="FAD-binding" evidence="6">
    <location>
        <begin position="2"/>
        <end position="342"/>
    </location>
</feature>
<dbReference type="InParanoid" id="S8DVY8"/>
<dbReference type="SUPFAM" id="SSF51905">
    <property type="entry name" value="FAD/NAD(P)-binding domain"/>
    <property type="match status" value="1"/>
</dbReference>
<proteinExistence type="inferred from homology"/>
<dbReference type="GO" id="GO:0016709">
    <property type="term" value="F:oxidoreductase activity, acting on paired donors, with incorporation or reduction of molecular oxygen, NAD(P)H as one donor, and incorporation of one atom of oxygen"/>
    <property type="evidence" value="ECO:0007669"/>
    <property type="project" value="UniProtKB-ARBA"/>
</dbReference>
<protein>
    <recommendedName>
        <fullName evidence="6">FAD-binding domain-containing protein</fullName>
    </recommendedName>
</protein>
<evidence type="ECO:0000256" key="3">
    <source>
        <dbReference type="ARBA" id="ARBA00022630"/>
    </source>
</evidence>
<dbReference type="SUPFAM" id="SSF52833">
    <property type="entry name" value="Thioredoxin-like"/>
    <property type="match status" value="1"/>
</dbReference>
<keyword evidence="8" id="KW-1185">Reference proteome</keyword>
<dbReference type="PANTHER" id="PTHR43004:SF19">
    <property type="entry name" value="BINDING MONOOXYGENASE, PUTATIVE (JCVI)-RELATED"/>
    <property type="match status" value="1"/>
</dbReference>
<evidence type="ECO:0000256" key="1">
    <source>
        <dbReference type="ARBA" id="ARBA00001974"/>
    </source>
</evidence>
<name>S8DVY8_FOMSC</name>
<dbReference type="PANTHER" id="PTHR43004">
    <property type="entry name" value="TRK SYSTEM POTASSIUM UPTAKE PROTEIN"/>
    <property type="match status" value="1"/>
</dbReference>
<comment type="cofactor">
    <cofactor evidence="1">
        <name>FAD</name>
        <dbReference type="ChEBI" id="CHEBI:57692"/>
    </cofactor>
</comment>
<organism evidence="7 8">
    <name type="scientific">Fomitopsis schrenkii</name>
    <name type="common">Brown rot fungus</name>
    <dbReference type="NCBI Taxonomy" id="2126942"/>
    <lineage>
        <taxon>Eukaryota</taxon>
        <taxon>Fungi</taxon>
        <taxon>Dikarya</taxon>
        <taxon>Basidiomycota</taxon>
        <taxon>Agaricomycotina</taxon>
        <taxon>Agaricomycetes</taxon>
        <taxon>Polyporales</taxon>
        <taxon>Fomitopsis</taxon>
    </lineage>
</organism>
<dbReference type="Proteomes" id="UP000015241">
    <property type="component" value="Unassembled WGS sequence"/>
</dbReference>
<gene>
    <name evidence="7" type="ORF">FOMPIDRAFT_1128836</name>
</gene>
<evidence type="ECO:0000256" key="4">
    <source>
        <dbReference type="ARBA" id="ARBA00022827"/>
    </source>
</evidence>
<evidence type="ECO:0000259" key="6">
    <source>
        <dbReference type="Pfam" id="PF01494"/>
    </source>
</evidence>
<dbReference type="eggNOG" id="KOG3855">
    <property type="taxonomic scope" value="Eukaryota"/>
</dbReference>
<keyword evidence="3" id="KW-0285">Flavoprotein</keyword>
<dbReference type="GO" id="GO:0071949">
    <property type="term" value="F:FAD binding"/>
    <property type="evidence" value="ECO:0007669"/>
    <property type="project" value="InterPro"/>
</dbReference>
<dbReference type="OrthoDB" id="2690153at2759"/>
<dbReference type="Gene3D" id="3.50.50.60">
    <property type="entry name" value="FAD/NAD(P)-binding domain"/>
    <property type="match status" value="1"/>
</dbReference>
<dbReference type="InterPro" id="IPR002938">
    <property type="entry name" value="FAD-bd"/>
</dbReference>
<dbReference type="InterPro" id="IPR038220">
    <property type="entry name" value="PHOX_C_sf"/>
</dbReference>
<sequence length="558" mass="60827">QVGAGPAGLVAALTLRLNGIPVRIIEKEETVRDIGQRGAGIMPRSQELFKSLGVLDDILKLSISAPLMRMYKLPGGTEPLVTLNLDPHVTPTPSRPITNIAMLGQSSTEKVLRTHLARLGCEVELGTALVIGRRRMASGHMHRNAEVERMKWLVGTDGARIPSNMQPTGVVRKQLGLSFSGESWPHPIVIGDLEIKGLDEGGKHWHYWGDMSTVLVALRATEESELYTIMLGGKVDVERVVSDRDELDKMVKIGTERTDIQLGNIRMISIFRPSARMTGTFRAGRLFIAGDAAHVHTPFGGQGLNSSIQDSVPGSLVEKGVAEPTLLDTYTQERGPVIAEMLNIPSHLFNDFLLHKTGGPDASAVWRRGGDLHQFGINYRWSPILIGERSPKETIPIDPYGHSHSSADIVRAGDRAPDAPGLVVLSSTGRAPEQATTSLFTLLGVSHHTVLIFDKGSVTDKFARVLSDFQVYPAPLLHPILIHADIPISSSLPAVAYLSVVDRDKHAHEAYQLRMDEYMVVIVRPDGIVGGVTCSVDGARRYFDGIFGQLKPERASKL</sequence>
<feature type="non-terminal residue" evidence="7">
    <location>
        <position position="1"/>
    </location>
</feature>
<comment type="similarity">
    <text evidence="2">Belongs to the PheA/TfdB FAD monooxygenase family.</text>
</comment>
<dbReference type="Pfam" id="PF01494">
    <property type="entry name" value="FAD_binding_3"/>
    <property type="match status" value="1"/>
</dbReference>
<dbReference type="AlphaFoldDB" id="S8DVY8"/>
<evidence type="ECO:0000256" key="2">
    <source>
        <dbReference type="ARBA" id="ARBA00007801"/>
    </source>
</evidence>
<dbReference type="InterPro" id="IPR036249">
    <property type="entry name" value="Thioredoxin-like_sf"/>
</dbReference>
<dbReference type="InterPro" id="IPR036188">
    <property type="entry name" value="FAD/NAD-bd_sf"/>
</dbReference>
<dbReference type="Gene3D" id="3.30.70.2450">
    <property type="match status" value="1"/>
</dbReference>
<accession>S8DVY8</accession>